<evidence type="ECO:0000313" key="2">
    <source>
        <dbReference type="EMBL" id="MBB3327690.1"/>
    </source>
</evidence>
<dbReference type="GO" id="GO:0016747">
    <property type="term" value="F:acyltransferase activity, transferring groups other than amino-acyl groups"/>
    <property type="evidence" value="ECO:0007669"/>
    <property type="project" value="InterPro"/>
</dbReference>
<keyword evidence="2" id="KW-0689">Ribosomal protein</keyword>
<dbReference type="SUPFAM" id="SSF55729">
    <property type="entry name" value="Acyl-CoA N-acyltransferases (Nat)"/>
    <property type="match status" value="1"/>
</dbReference>
<dbReference type="Pfam" id="PF00583">
    <property type="entry name" value="Acetyltransf_1"/>
    <property type="match status" value="1"/>
</dbReference>
<comment type="caution">
    <text evidence="2">The sequence shown here is derived from an EMBL/GenBank/DDBJ whole genome shotgun (WGS) entry which is preliminary data.</text>
</comment>
<organism evidence="2 3">
    <name type="scientific">Microlunatus antarcticus</name>
    <dbReference type="NCBI Taxonomy" id="53388"/>
    <lineage>
        <taxon>Bacteria</taxon>
        <taxon>Bacillati</taxon>
        <taxon>Actinomycetota</taxon>
        <taxon>Actinomycetes</taxon>
        <taxon>Propionibacteriales</taxon>
        <taxon>Propionibacteriaceae</taxon>
        <taxon>Microlunatus</taxon>
    </lineage>
</organism>
<keyword evidence="3" id="KW-1185">Reference proteome</keyword>
<dbReference type="PROSITE" id="PS51186">
    <property type="entry name" value="GNAT"/>
    <property type="match status" value="1"/>
</dbReference>
<dbReference type="CDD" id="cd04301">
    <property type="entry name" value="NAT_SF"/>
    <property type="match status" value="1"/>
</dbReference>
<dbReference type="Proteomes" id="UP000565572">
    <property type="component" value="Unassembled WGS sequence"/>
</dbReference>
<evidence type="ECO:0000259" key="1">
    <source>
        <dbReference type="PROSITE" id="PS51186"/>
    </source>
</evidence>
<feature type="domain" description="N-acetyltransferase" evidence="1">
    <location>
        <begin position="134"/>
        <end position="288"/>
    </location>
</feature>
<reference evidence="2 3" key="1">
    <citation type="submission" date="2020-08" db="EMBL/GenBank/DDBJ databases">
        <title>Sequencing the genomes of 1000 actinobacteria strains.</title>
        <authorList>
            <person name="Klenk H.-P."/>
        </authorList>
    </citation>
    <scope>NUCLEOTIDE SEQUENCE [LARGE SCALE GENOMIC DNA]</scope>
    <source>
        <strain evidence="2 3">DSM 11053</strain>
    </source>
</reference>
<dbReference type="AlphaFoldDB" id="A0A7W5JWQ5"/>
<dbReference type="InterPro" id="IPR000182">
    <property type="entry name" value="GNAT_dom"/>
</dbReference>
<dbReference type="InterPro" id="IPR016181">
    <property type="entry name" value="Acyl_CoA_acyltransferase"/>
</dbReference>
<protein>
    <submittedName>
        <fullName evidence="2">Ribosomal protein S18 acetylase RimI-like enzyme</fullName>
    </submittedName>
</protein>
<sequence>MSSTPEPDRFVLRDDLPVPAASGLTVPVGATVLVVEDAREPGPVGAAILTGDPPLLVLEGLWVRPDAFAVAGPDLARAVGELVCARASTSGAAVLSVDVGADDVLLLDVAAGTKVLGERMVKRVAADVVPPAGLGWRAMTPAELGPWREQQVVAYAEDNRERSGGDLVLARERAERDFARLLPAGLATPDTSLVLLVEGEAPVGHLWVRHRRGPGLSYVYDVEVAEAHRGRGLGRAAMVVAEVLARRAGDDRLGLHVFGGNDVARRLYRSQGFSVTSTEHDLLAPTGP</sequence>
<dbReference type="EMBL" id="JACHZG010000001">
    <property type="protein sequence ID" value="MBB3327690.1"/>
    <property type="molecule type" value="Genomic_DNA"/>
</dbReference>
<proteinExistence type="predicted"/>
<keyword evidence="2" id="KW-0687">Ribonucleoprotein</keyword>
<dbReference type="RefSeq" id="WP_183339068.1">
    <property type="nucleotide sequence ID" value="NZ_JACHZG010000001.1"/>
</dbReference>
<gene>
    <name evidence="2" type="ORF">FHX39_002634</name>
</gene>
<evidence type="ECO:0000313" key="3">
    <source>
        <dbReference type="Proteomes" id="UP000565572"/>
    </source>
</evidence>
<accession>A0A7W5JWQ5</accession>
<dbReference type="Gene3D" id="3.40.630.30">
    <property type="match status" value="1"/>
</dbReference>
<dbReference type="GO" id="GO:0005840">
    <property type="term" value="C:ribosome"/>
    <property type="evidence" value="ECO:0007669"/>
    <property type="project" value="UniProtKB-KW"/>
</dbReference>
<name>A0A7W5JWQ5_9ACTN</name>